<proteinExistence type="predicted"/>
<feature type="transmembrane region" description="Helical" evidence="7">
    <location>
        <begin position="7"/>
        <end position="26"/>
    </location>
</feature>
<dbReference type="Proteomes" id="UP000663802">
    <property type="component" value="Unassembled WGS sequence"/>
</dbReference>
<keyword evidence="10" id="KW-1185">Reference proteome</keyword>
<evidence type="ECO:0000256" key="6">
    <source>
        <dbReference type="ARBA" id="ARBA00022841"/>
    </source>
</evidence>
<comment type="subcellular location">
    <subcellularLocation>
        <location evidence="1">Periplasm</location>
    </subcellularLocation>
</comment>
<comment type="pathway">
    <text evidence="2">Glycan biosynthesis; alginate biosynthesis.</text>
</comment>
<keyword evidence="7" id="KW-0472">Membrane</keyword>
<keyword evidence="7" id="KW-1133">Transmembrane helix</keyword>
<evidence type="ECO:0000256" key="5">
    <source>
        <dbReference type="ARBA" id="ARBA00022764"/>
    </source>
</evidence>
<accession>A0ABQ1EH42</accession>
<dbReference type="Pfam" id="PF16822">
    <property type="entry name" value="ALGX"/>
    <property type="match status" value="1"/>
</dbReference>
<evidence type="ECO:0000256" key="1">
    <source>
        <dbReference type="ARBA" id="ARBA00004418"/>
    </source>
</evidence>
<keyword evidence="6" id="KW-0016">Alginate biosynthesis</keyword>
<dbReference type="RefSeq" id="WP_206872456.1">
    <property type="nucleotide sequence ID" value="NZ_BMBA01000008.1"/>
</dbReference>
<protein>
    <recommendedName>
        <fullName evidence="8">AlgX/AlgJ SGNH hydrolase-like domain-containing protein</fullName>
    </recommendedName>
</protein>
<keyword evidence="5" id="KW-0574">Periplasm</keyword>
<keyword evidence="3" id="KW-0808">Transferase</keyword>
<dbReference type="InterPro" id="IPR031811">
    <property type="entry name" value="ALGX/ALGJ_SGNH-like"/>
</dbReference>
<name>A0ABQ1EH42_9CLOT</name>
<evidence type="ECO:0000259" key="8">
    <source>
        <dbReference type="Pfam" id="PF16822"/>
    </source>
</evidence>
<feature type="domain" description="AlgX/AlgJ SGNH hydrolase-like" evidence="8">
    <location>
        <begin position="92"/>
        <end position="260"/>
    </location>
</feature>
<evidence type="ECO:0000313" key="10">
    <source>
        <dbReference type="Proteomes" id="UP000663802"/>
    </source>
</evidence>
<sequence length="371" mass="43796">MKKRQRIFITVFIIALLAPNILFFFLKGYVDTRNFQKKKLSEKPTFSFKNICIYPRQYEEYYDDNIAFKNQFVKLNNLINIKFFHTISSERVLLGDNNWLFYKDEDDGDPISDYQRNNLFSDQQLSSLKDRLEKVEAYLKNKNIKFVLFLAPDKEIMYSEHMPSNIKVEGNITIADQTAKYISENTDIPVIYPKSELLEAKKKYQIYYKYDTHWNQIGGFIGSQELADKLTGNRLYLKDVKILDESKCSGDLANMLNLTSYFNDDKMFSISGFHDDIKVNLVKKTADESYIKYESNALDKRKILVIRDSFSEAMFDYIPKNFASTVFIHGESFKPSDIEKERPDIIVYEGVERYIEKLQSFTLYNRGRYYN</sequence>
<evidence type="ECO:0000256" key="2">
    <source>
        <dbReference type="ARBA" id="ARBA00005182"/>
    </source>
</evidence>
<reference evidence="9 10" key="1">
    <citation type="journal article" date="2021" name="Int. J. Syst. Evol. Microbiol.">
        <title>Clostridium zeae sp. nov., isolated from corn silage.</title>
        <authorList>
            <person name="Kobayashi H."/>
            <person name="Tanizawa Y."/>
            <person name="Yagura M."/>
            <person name="Sakamoto M."/>
            <person name="Ohkuma M."/>
            <person name="Tohno M."/>
        </authorList>
    </citation>
    <scope>NUCLEOTIDE SEQUENCE [LARGE SCALE GENOMIC DNA]</scope>
    <source>
        <strain evidence="9 10">CSC2</strain>
    </source>
</reference>
<evidence type="ECO:0000256" key="4">
    <source>
        <dbReference type="ARBA" id="ARBA00022729"/>
    </source>
</evidence>
<evidence type="ECO:0000256" key="3">
    <source>
        <dbReference type="ARBA" id="ARBA00022679"/>
    </source>
</evidence>
<evidence type="ECO:0000313" key="9">
    <source>
        <dbReference type="EMBL" id="GFZ33945.1"/>
    </source>
</evidence>
<dbReference type="EMBL" id="BMBA01000008">
    <property type="protein sequence ID" value="GFZ33945.1"/>
    <property type="molecule type" value="Genomic_DNA"/>
</dbReference>
<organism evidence="9 10">
    <name type="scientific">Clostridium zeae</name>
    <dbReference type="NCBI Taxonomy" id="2759022"/>
    <lineage>
        <taxon>Bacteria</taxon>
        <taxon>Bacillati</taxon>
        <taxon>Bacillota</taxon>
        <taxon>Clostridia</taxon>
        <taxon>Eubacteriales</taxon>
        <taxon>Clostridiaceae</taxon>
        <taxon>Clostridium</taxon>
    </lineage>
</organism>
<keyword evidence="7" id="KW-0812">Transmembrane</keyword>
<gene>
    <name evidence="9" type="ORF">CSC2_44710</name>
</gene>
<evidence type="ECO:0000256" key="7">
    <source>
        <dbReference type="SAM" id="Phobius"/>
    </source>
</evidence>
<keyword evidence="4" id="KW-0732">Signal</keyword>
<comment type="caution">
    <text evidence="9">The sequence shown here is derived from an EMBL/GenBank/DDBJ whole genome shotgun (WGS) entry which is preliminary data.</text>
</comment>